<feature type="transmembrane region" description="Helical" evidence="14">
    <location>
        <begin position="86"/>
        <end position="105"/>
    </location>
</feature>
<dbReference type="SMART" id="SM00382">
    <property type="entry name" value="AAA"/>
    <property type="match status" value="1"/>
</dbReference>
<dbReference type="InterPro" id="IPR017871">
    <property type="entry name" value="ABC_transporter-like_CS"/>
</dbReference>
<evidence type="ECO:0000256" key="2">
    <source>
        <dbReference type="ARBA" id="ARBA00011738"/>
    </source>
</evidence>
<dbReference type="InterPro" id="IPR003593">
    <property type="entry name" value="AAA+_ATPase"/>
</dbReference>
<name>A0ABQ9NU95_9PEZI</name>
<comment type="subcellular location">
    <subcellularLocation>
        <location evidence="1">Mitochondrion membrane</location>
        <topology evidence="1">Multi-pass membrane protein</topology>
    </subcellularLocation>
</comment>
<evidence type="ECO:0000256" key="5">
    <source>
        <dbReference type="ARBA" id="ARBA00022741"/>
    </source>
</evidence>
<comment type="caution">
    <text evidence="17">The sequence shown here is derived from an EMBL/GenBank/DDBJ whole genome shotgun (WGS) entry which is preliminary data.</text>
</comment>
<keyword evidence="9 14" id="KW-0472">Membrane</keyword>
<evidence type="ECO:0000256" key="12">
    <source>
        <dbReference type="ARBA" id="ARBA00040792"/>
    </source>
</evidence>
<evidence type="ECO:0000256" key="8">
    <source>
        <dbReference type="ARBA" id="ARBA00022989"/>
    </source>
</evidence>
<sequence length="670" mass="73889">MQREKPATPGKQDAFLSEKTVSNKEQRKADWAIMKEMSRYLWPKDNLGTRFRVGLSVGLLVGAKILNVQVPFYFKSIVDSMNIDFLAVGGTAWTVAGSMILAYGVTRMSATLFQEARNAVFASVAQKAIRRVACSVFEHLLRLDLNFHLSRQTGGLTRAIDRGTKGISFLLTSMVFHVLPTALEIFLVCGILTYQYGAQFAVITATTMVAYTAFTILTTSWRTKFRKAANAADNKAATVAVDSLINYEAVKVRPFSPPFSPASQPLAALFAPSFTDSIPQYFNNEKYEVSRYDSALKSYEAASIRVATSLALLNSGQNLIFSSALTAMMYLAASGVASGNLTVGDLVMVNQLVFQLSVPLNFLGSVYRELRQSLLDMETLFNLQKVNVAVKEKEGAKPLLLTGGEIRFENVTFGYTPARPILKNLTLTIPAGKKVAIVGPSGCGKSTILRLLFRFYDVQEGRILIDGQDIRDVSLESLRKAIGVVPQDTPLFNNTIEHNIRYGNMVASPEQVRAAAERARLSETIAHFPEGYQTMVGERGMMISGGEKQRLAISRLILKDPPLLFFDEATSALDTHTETTLLQNINSILKEKKRTSVFVAHRLRTIYDSDLIIVLSGGQVAESGTHENLIDKGGVYSELWSAQEMKFGDNAEDVALAEDVEGRDRWEVSR</sequence>
<reference evidence="17" key="1">
    <citation type="submission" date="2022-10" db="EMBL/GenBank/DDBJ databases">
        <title>Culturing micro-colonial fungi from biological soil crusts in the Mojave desert and describing Neophaeococcomyces mojavensis, and introducing the new genera and species Taxawa tesnikishii.</title>
        <authorList>
            <person name="Kurbessoian T."/>
            <person name="Stajich J.E."/>
        </authorList>
    </citation>
    <scope>NUCLEOTIDE SEQUENCE</scope>
    <source>
        <strain evidence="17">TK_1</strain>
    </source>
</reference>
<evidence type="ECO:0000256" key="14">
    <source>
        <dbReference type="SAM" id="Phobius"/>
    </source>
</evidence>
<comment type="subunit">
    <text evidence="2">Homodimer.</text>
</comment>
<keyword evidence="5" id="KW-0547">Nucleotide-binding</keyword>
<dbReference type="InterPro" id="IPR003439">
    <property type="entry name" value="ABC_transporter-like_ATP-bd"/>
</dbReference>
<dbReference type="InterPro" id="IPR039421">
    <property type="entry name" value="Type_1_exporter"/>
</dbReference>
<dbReference type="PANTHER" id="PTHR24221:SF402">
    <property type="entry name" value="IRON-SULFUR CLUSTERS TRANSPORTER ABCB7, MITOCHONDRIAL"/>
    <property type="match status" value="1"/>
</dbReference>
<evidence type="ECO:0000256" key="7">
    <source>
        <dbReference type="ARBA" id="ARBA00022967"/>
    </source>
</evidence>
<evidence type="ECO:0000256" key="6">
    <source>
        <dbReference type="ARBA" id="ARBA00022840"/>
    </source>
</evidence>
<dbReference type="Pfam" id="PF00005">
    <property type="entry name" value="ABC_tran"/>
    <property type="match status" value="1"/>
</dbReference>
<gene>
    <name evidence="17" type="primary">ATM1</name>
    <name evidence="17" type="ORF">H2201_005055</name>
</gene>
<evidence type="ECO:0000259" key="16">
    <source>
        <dbReference type="PROSITE" id="PS50929"/>
    </source>
</evidence>
<evidence type="ECO:0000259" key="15">
    <source>
        <dbReference type="PROSITE" id="PS50893"/>
    </source>
</evidence>
<comment type="similarity">
    <text evidence="10">Belongs to the ABC transporter superfamily. ABCB family. Heavy Metal importer (TC 3.A.1.210) subfamily.</text>
</comment>
<feature type="domain" description="ABC transmembrane type-1" evidence="16">
    <location>
        <begin position="55"/>
        <end position="372"/>
    </location>
</feature>
<dbReference type="SUPFAM" id="SSF90123">
    <property type="entry name" value="ABC transporter transmembrane region"/>
    <property type="match status" value="2"/>
</dbReference>
<evidence type="ECO:0000256" key="13">
    <source>
        <dbReference type="SAM" id="MobiDB-lite"/>
    </source>
</evidence>
<feature type="transmembrane region" description="Helical" evidence="14">
    <location>
        <begin position="167"/>
        <end position="194"/>
    </location>
</feature>
<evidence type="ECO:0000256" key="11">
    <source>
        <dbReference type="ARBA" id="ARBA00039906"/>
    </source>
</evidence>
<keyword evidence="6" id="KW-0067">ATP-binding</keyword>
<keyword evidence="8 14" id="KW-1133">Transmembrane helix</keyword>
<protein>
    <recommendedName>
        <fullName evidence="11">Iron-sulfur clusters transporter ATM1, mitochondrial</fullName>
    </recommendedName>
    <alternativeName>
        <fullName evidence="12">Iron-sulfur clusters transporter atm1, mitochondrial</fullName>
    </alternativeName>
</protein>
<dbReference type="PANTHER" id="PTHR24221">
    <property type="entry name" value="ATP-BINDING CASSETTE SUB-FAMILY B"/>
    <property type="match status" value="1"/>
</dbReference>
<evidence type="ECO:0000256" key="4">
    <source>
        <dbReference type="ARBA" id="ARBA00022692"/>
    </source>
</evidence>
<keyword evidence="4 14" id="KW-0812">Transmembrane</keyword>
<dbReference type="CDD" id="cd03253">
    <property type="entry name" value="ABCC_ATM1_transporter"/>
    <property type="match status" value="1"/>
</dbReference>
<feature type="transmembrane region" description="Helical" evidence="14">
    <location>
        <begin position="53"/>
        <end position="74"/>
    </location>
</feature>
<feature type="domain" description="ABC transporter" evidence="15">
    <location>
        <begin position="406"/>
        <end position="642"/>
    </location>
</feature>
<accession>A0ABQ9NU95</accession>
<evidence type="ECO:0000256" key="10">
    <source>
        <dbReference type="ARBA" id="ARBA00024363"/>
    </source>
</evidence>
<evidence type="ECO:0000313" key="18">
    <source>
        <dbReference type="Proteomes" id="UP001172684"/>
    </source>
</evidence>
<dbReference type="Proteomes" id="UP001172684">
    <property type="component" value="Unassembled WGS sequence"/>
</dbReference>
<feature type="transmembrane region" description="Helical" evidence="14">
    <location>
        <begin position="200"/>
        <end position="217"/>
    </location>
</feature>
<dbReference type="Gene3D" id="1.20.1560.10">
    <property type="entry name" value="ABC transporter type 1, transmembrane domain"/>
    <property type="match status" value="1"/>
</dbReference>
<keyword evidence="7" id="KW-1278">Translocase</keyword>
<keyword evidence="18" id="KW-1185">Reference proteome</keyword>
<dbReference type="PROSITE" id="PS50929">
    <property type="entry name" value="ABC_TM1F"/>
    <property type="match status" value="1"/>
</dbReference>
<dbReference type="Gene3D" id="3.40.50.300">
    <property type="entry name" value="P-loop containing nucleotide triphosphate hydrolases"/>
    <property type="match status" value="1"/>
</dbReference>
<dbReference type="PROSITE" id="PS50893">
    <property type="entry name" value="ABC_TRANSPORTER_2"/>
    <property type="match status" value="1"/>
</dbReference>
<dbReference type="InterPro" id="IPR036640">
    <property type="entry name" value="ABC1_TM_sf"/>
</dbReference>
<dbReference type="EMBL" id="JAPDRL010000035">
    <property type="protein sequence ID" value="KAJ9664834.1"/>
    <property type="molecule type" value="Genomic_DNA"/>
</dbReference>
<proteinExistence type="inferred from homology"/>
<keyword evidence="3" id="KW-0813">Transport</keyword>
<feature type="transmembrane region" description="Helical" evidence="14">
    <location>
        <begin position="319"/>
        <end position="341"/>
    </location>
</feature>
<evidence type="ECO:0000256" key="1">
    <source>
        <dbReference type="ARBA" id="ARBA00004225"/>
    </source>
</evidence>
<dbReference type="InterPro" id="IPR011527">
    <property type="entry name" value="ABC1_TM_dom"/>
</dbReference>
<dbReference type="Pfam" id="PF00664">
    <property type="entry name" value="ABC_membrane"/>
    <property type="match status" value="2"/>
</dbReference>
<evidence type="ECO:0000313" key="17">
    <source>
        <dbReference type="EMBL" id="KAJ9664834.1"/>
    </source>
</evidence>
<dbReference type="CDD" id="cd18582">
    <property type="entry name" value="ABC_6TM_ATM1_ABCB7"/>
    <property type="match status" value="1"/>
</dbReference>
<evidence type="ECO:0000256" key="3">
    <source>
        <dbReference type="ARBA" id="ARBA00022448"/>
    </source>
</evidence>
<organism evidence="17 18">
    <name type="scientific">Coniosporium apollinis</name>
    <dbReference type="NCBI Taxonomy" id="61459"/>
    <lineage>
        <taxon>Eukaryota</taxon>
        <taxon>Fungi</taxon>
        <taxon>Dikarya</taxon>
        <taxon>Ascomycota</taxon>
        <taxon>Pezizomycotina</taxon>
        <taxon>Dothideomycetes</taxon>
        <taxon>Dothideomycetes incertae sedis</taxon>
        <taxon>Coniosporium</taxon>
    </lineage>
</organism>
<evidence type="ECO:0000256" key="9">
    <source>
        <dbReference type="ARBA" id="ARBA00023136"/>
    </source>
</evidence>
<dbReference type="InterPro" id="IPR027417">
    <property type="entry name" value="P-loop_NTPase"/>
</dbReference>
<dbReference type="PROSITE" id="PS00211">
    <property type="entry name" value="ABC_TRANSPORTER_1"/>
    <property type="match status" value="1"/>
</dbReference>
<dbReference type="SUPFAM" id="SSF52540">
    <property type="entry name" value="P-loop containing nucleoside triphosphate hydrolases"/>
    <property type="match status" value="1"/>
</dbReference>
<feature type="region of interest" description="Disordered" evidence="13">
    <location>
        <begin position="1"/>
        <end position="21"/>
    </location>
</feature>